<comment type="caution">
    <text evidence="2">The sequence shown here is derived from an EMBL/GenBank/DDBJ whole genome shotgun (WGS) entry which is preliminary data.</text>
</comment>
<keyword evidence="1" id="KW-0812">Transmembrane</keyword>
<feature type="transmembrane region" description="Helical" evidence="1">
    <location>
        <begin position="132"/>
        <end position="152"/>
    </location>
</feature>
<proteinExistence type="predicted"/>
<feature type="transmembrane region" description="Helical" evidence="1">
    <location>
        <begin position="41"/>
        <end position="60"/>
    </location>
</feature>
<feature type="transmembrane region" description="Helical" evidence="1">
    <location>
        <begin position="80"/>
        <end position="97"/>
    </location>
</feature>
<dbReference type="Proteomes" id="UP000756860">
    <property type="component" value="Unassembled WGS sequence"/>
</dbReference>
<dbReference type="RefSeq" id="WP_214174318.1">
    <property type="nucleotide sequence ID" value="NZ_JAHCVK010000001.1"/>
</dbReference>
<dbReference type="EMBL" id="JAHCVK010000001">
    <property type="protein sequence ID" value="MBT0652369.1"/>
    <property type="molecule type" value="Genomic_DNA"/>
</dbReference>
<gene>
    <name evidence="2" type="ORF">KI810_04825</name>
</gene>
<organism evidence="2 3">
    <name type="scientific">Geomobilimonas luticola</name>
    <dbReference type="NCBI Taxonomy" id="1114878"/>
    <lineage>
        <taxon>Bacteria</taxon>
        <taxon>Pseudomonadati</taxon>
        <taxon>Thermodesulfobacteriota</taxon>
        <taxon>Desulfuromonadia</taxon>
        <taxon>Geobacterales</taxon>
        <taxon>Geobacteraceae</taxon>
        <taxon>Geomobilimonas</taxon>
    </lineage>
</organism>
<evidence type="ECO:0000256" key="1">
    <source>
        <dbReference type="SAM" id="Phobius"/>
    </source>
</evidence>
<keyword evidence="3" id="KW-1185">Reference proteome</keyword>
<feature type="transmembrane region" description="Helical" evidence="1">
    <location>
        <begin position="109"/>
        <end position="126"/>
    </location>
</feature>
<keyword evidence="1" id="KW-0472">Membrane</keyword>
<reference evidence="2 3" key="1">
    <citation type="submission" date="2021-05" db="EMBL/GenBank/DDBJ databases">
        <title>The draft genome of Geobacter luticola JCM 17780.</title>
        <authorList>
            <person name="Xu Z."/>
            <person name="Masuda Y."/>
            <person name="Itoh H."/>
            <person name="Senoo K."/>
        </authorList>
    </citation>
    <scope>NUCLEOTIDE SEQUENCE [LARGE SCALE GENOMIC DNA]</scope>
    <source>
        <strain evidence="2 3">JCM 17780</strain>
    </source>
</reference>
<sequence length="182" mass="20634">MTHNLENHIEEMAGKPRTPDQLRQEIKARIGRLQAAANHGLWAMALFIAISTCALGDFSFFPSLPDEFQAMLGKPPSFNMISGALVLYSFSAIILILSRMMGGSGEGSPFPHVLYLTAFYGFYHFAKGLDENFWAVFAAGITVLGLESYRIWTHCNDEIRKEQERLIELERKRAFWSDDEPR</sequence>
<keyword evidence="1" id="KW-1133">Transmembrane helix</keyword>
<protein>
    <submittedName>
        <fullName evidence="2">Menaquinol oxidoreductase</fullName>
    </submittedName>
</protein>
<evidence type="ECO:0000313" key="3">
    <source>
        <dbReference type="Proteomes" id="UP000756860"/>
    </source>
</evidence>
<accession>A0ABS5SAG6</accession>
<evidence type="ECO:0000313" key="2">
    <source>
        <dbReference type="EMBL" id="MBT0652369.1"/>
    </source>
</evidence>
<name>A0ABS5SAG6_9BACT</name>